<sequence length="56" mass="6187">MTIDDIQKVTVVGAGIMGAQIAILRKYVKAGWLGKNTGRGFYEYKNRGVQNGFPVR</sequence>
<accession>A0ABT9VMD4</accession>
<dbReference type="Proteomes" id="UP001225646">
    <property type="component" value="Unassembled WGS sequence"/>
</dbReference>
<comment type="caution">
    <text evidence="1">The sequence shown here is derived from an EMBL/GenBank/DDBJ whole genome shotgun (WGS) entry which is preliminary data.</text>
</comment>
<organism evidence="1 2">
    <name type="scientific">Aeribacillus alveayuensis</name>
    <dbReference type="NCBI Taxonomy" id="279215"/>
    <lineage>
        <taxon>Bacteria</taxon>
        <taxon>Bacillati</taxon>
        <taxon>Bacillota</taxon>
        <taxon>Bacilli</taxon>
        <taxon>Bacillales</taxon>
        <taxon>Bacillaceae</taxon>
        <taxon>Aeribacillus</taxon>
    </lineage>
</organism>
<protein>
    <submittedName>
        <fullName evidence="1">3-hydroxyacyl-CoA dehydrogenase</fullName>
    </submittedName>
</protein>
<dbReference type="SUPFAM" id="SSF48179">
    <property type="entry name" value="6-phosphogluconate dehydrogenase C-terminal domain-like"/>
    <property type="match status" value="1"/>
</dbReference>
<dbReference type="RefSeq" id="WP_419151664.1">
    <property type="nucleotide sequence ID" value="NZ_JAUSTR010000003.1"/>
</dbReference>
<proteinExistence type="predicted"/>
<dbReference type="InterPro" id="IPR008927">
    <property type="entry name" value="6-PGluconate_DH-like_C_sf"/>
</dbReference>
<dbReference type="EMBL" id="JAUSTR010000003">
    <property type="protein sequence ID" value="MDQ0162136.1"/>
    <property type="molecule type" value="Genomic_DNA"/>
</dbReference>
<dbReference type="Gene3D" id="1.10.1040.50">
    <property type="match status" value="1"/>
</dbReference>
<gene>
    <name evidence="1" type="ORF">J2S06_001212</name>
</gene>
<evidence type="ECO:0000313" key="1">
    <source>
        <dbReference type="EMBL" id="MDQ0162136.1"/>
    </source>
</evidence>
<keyword evidence="2" id="KW-1185">Reference proteome</keyword>
<name>A0ABT9VMD4_9BACI</name>
<evidence type="ECO:0000313" key="2">
    <source>
        <dbReference type="Proteomes" id="UP001225646"/>
    </source>
</evidence>
<reference evidence="1 2" key="1">
    <citation type="submission" date="2023-07" db="EMBL/GenBank/DDBJ databases">
        <title>Genomic Encyclopedia of Type Strains, Phase IV (KMG-IV): sequencing the most valuable type-strain genomes for metagenomic binning, comparative biology and taxonomic classification.</title>
        <authorList>
            <person name="Goeker M."/>
        </authorList>
    </citation>
    <scope>NUCLEOTIDE SEQUENCE [LARGE SCALE GENOMIC DNA]</scope>
    <source>
        <strain evidence="1 2">DSM 19092</strain>
    </source>
</reference>